<feature type="compositionally biased region" description="Basic and acidic residues" evidence="1">
    <location>
        <begin position="12"/>
        <end position="38"/>
    </location>
</feature>
<protein>
    <submittedName>
        <fullName evidence="2">Uncharacterized protein</fullName>
    </submittedName>
</protein>
<gene>
    <name evidence="2" type="ORF">GALL_507680</name>
</gene>
<feature type="region of interest" description="Disordered" evidence="1">
    <location>
        <begin position="1"/>
        <end position="38"/>
    </location>
</feature>
<dbReference type="AlphaFoldDB" id="A0A1J5PVP5"/>
<reference evidence="2" key="1">
    <citation type="submission" date="2016-10" db="EMBL/GenBank/DDBJ databases">
        <title>Sequence of Gallionella enrichment culture.</title>
        <authorList>
            <person name="Poehlein A."/>
            <person name="Muehling M."/>
            <person name="Daniel R."/>
        </authorList>
    </citation>
    <scope>NUCLEOTIDE SEQUENCE</scope>
</reference>
<accession>A0A1J5PVP5</accession>
<name>A0A1J5PVP5_9ZZZZ</name>
<dbReference type="EMBL" id="MLJW01005790">
    <property type="protein sequence ID" value="OIQ67653.1"/>
    <property type="molecule type" value="Genomic_DNA"/>
</dbReference>
<organism evidence="2">
    <name type="scientific">mine drainage metagenome</name>
    <dbReference type="NCBI Taxonomy" id="410659"/>
    <lineage>
        <taxon>unclassified sequences</taxon>
        <taxon>metagenomes</taxon>
        <taxon>ecological metagenomes</taxon>
    </lineage>
</organism>
<comment type="caution">
    <text evidence="2">The sequence shown here is derived from an EMBL/GenBank/DDBJ whole genome shotgun (WGS) entry which is preliminary data.</text>
</comment>
<evidence type="ECO:0000256" key="1">
    <source>
        <dbReference type="SAM" id="MobiDB-lite"/>
    </source>
</evidence>
<feature type="compositionally biased region" description="Basic and acidic residues" evidence="1">
    <location>
        <begin position="63"/>
        <end position="78"/>
    </location>
</feature>
<feature type="region of interest" description="Disordered" evidence="1">
    <location>
        <begin position="57"/>
        <end position="78"/>
    </location>
</feature>
<sequence length="104" mass="11902">MVEAGQPLQHGPLEDHPENAYHDGSDDQRGPISDARHVEQEIRAECAHHIERAMREVDDVEHSEDHGEPKAEQRVERAVDQSHQELCVESLHIDRSFRLNLVVT</sequence>
<evidence type="ECO:0000313" key="2">
    <source>
        <dbReference type="EMBL" id="OIQ67653.1"/>
    </source>
</evidence>
<proteinExistence type="predicted"/>